<evidence type="ECO:0000256" key="6">
    <source>
        <dbReference type="ARBA" id="ARBA00023004"/>
    </source>
</evidence>
<dbReference type="InterPro" id="IPR003347">
    <property type="entry name" value="JmjC_dom"/>
</dbReference>
<comment type="caution">
    <text evidence="12">The sequence shown here is derived from an EMBL/GenBank/DDBJ whole genome shotgun (WGS) entry which is preliminary data.</text>
</comment>
<protein>
    <recommendedName>
        <fullName evidence="11">JmjC domain-containing protein</fullName>
    </recommendedName>
</protein>
<feature type="domain" description="JmjC" evidence="11">
    <location>
        <begin position="1"/>
        <end position="114"/>
    </location>
</feature>
<keyword evidence="8" id="KW-0804">Transcription</keyword>
<keyword evidence="2" id="KW-0479">Metal-binding</keyword>
<evidence type="ECO:0000256" key="1">
    <source>
        <dbReference type="ARBA" id="ARBA00004123"/>
    </source>
</evidence>
<dbReference type="PROSITE" id="PS51184">
    <property type="entry name" value="JMJC"/>
    <property type="match status" value="1"/>
</dbReference>
<keyword evidence="3" id="KW-0156">Chromatin regulator</keyword>
<gene>
    <name evidence="12" type="ORF">niasHT_006670</name>
</gene>
<dbReference type="InterPro" id="IPR050690">
    <property type="entry name" value="JHDM1_Histone_Demethylase"/>
</dbReference>
<organism evidence="12 13">
    <name type="scientific">Heterodera trifolii</name>
    <dbReference type="NCBI Taxonomy" id="157864"/>
    <lineage>
        <taxon>Eukaryota</taxon>
        <taxon>Metazoa</taxon>
        <taxon>Ecdysozoa</taxon>
        <taxon>Nematoda</taxon>
        <taxon>Chromadorea</taxon>
        <taxon>Rhabditida</taxon>
        <taxon>Tylenchina</taxon>
        <taxon>Tylenchomorpha</taxon>
        <taxon>Tylenchoidea</taxon>
        <taxon>Heteroderidae</taxon>
        <taxon>Heteroderinae</taxon>
        <taxon>Heterodera</taxon>
    </lineage>
</organism>
<dbReference type="Gene3D" id="2.60.120.650">
    <property type="entry name" value="Cupin"/>
    <property type="match status" value="1"/>
</dbReference>
<evidence type="ECO:0000256" key="5">
    <source>
        <dbReference type="ARBA" id="ARBA00023002"/>
    </source>
</evidence>
<evidence type="ECO:0000256" key="10">
    <source>
        <dbReference type="SAM" id="MobiDB-lite"/>
    </source>
</evidence>
<dbReference type="GO" id="GO:0046872">
    <property type="term" value="F:metal ion binding"/>
    <property type="evidence" value="ECO:0007669"/>
    <property type="project" value="UniProtKB-KW"/>
</dbReference>
<feature type="compositionally biased region" description="Low complexity" evidence="10">
    <location>
        <begin position="217"/>
        <end position="234"/>
    </location>
</feature>
<evidence type="ECO:0000313" key="12">
    <source>
        <dbReference type="EMBL" id="KAL3124282.1"/>
    </source>
</evidence>
<accession>A0ABD2M9S0</accession>
<reference evidence="12 13" key="1">
    <citation type="submission" date="2024-10" db="EMBL/GenBank/DDBJ databases">
        <authorList>
            <person name="Kim D."/>
        </authorList>
    </citation>
    <scope>NUCLEOTIDE SEQUENCE [LARGE SCALE GENOMIC DNA]</scope>
    <source>
        <strain evidence="12">BH-2024</strain>
    </source>
</reference>
<evidence type="ECO:0000256" key="3">
    <source>
        <dbReference type="ARBA" id="ARBA00022853"/>
    </source>
</evidence>
<keyword evidence="6" id="KW-0408">Iron</keyword>
<comment type="subcellular location">
    <subcellularLocation>
        <location evidence="1">Nucleus</location>
    </subcellularLocation>
</comment>
<evidence type="ECO:0000256" key="8">
    <source>
        <dbReference type="ARBA" id="ARBA00023163"/>
    </source>
</evidence>
<dbReference type="InterPro" id="IPR041070">
    <property type="entry name" value="JHD"/>
</dbReference>
<evidence type="ECO:0000256" key="9">
    <source>
        <dbReference type="ARBA" id="ARBA00023242"/>
    </source>
</evidence>
<sequence>MSVKKCFTDFHIDFGGTAVWYHVLKGEKIFWLIEPTEDNLNLYEKWILAGNNDTTFLGKLTKCTRFRLRQGQTMIIPSGWIHSVYTPVDSLVFGGNFLHSYSIPMQIRISHLEDRIQREKKYRFPHFNQIFWCFIAQIVQKATHRRYQRKLSPEAHNINGSTIIPGNKNHRNLASVSNKSVDEMTEKSQKFARSSLSNWLNAEFSNEAIISEKVTHKSQNNDQKSQSKQTSQSNADGHELCYDELLGNAIDGSYTYNPIQSIYDNEDKAKFTPSKNYDIDFLRSLPPLVINGLFPLLKYAEHLLKLTHPEVIEGITRPHHLVKEFRELLNKIQKLALRDQ</sequence>
<dbReference type="Pfam" id="PF02373">
    <property type="entry name" value="JmjC"/>
    <property type="match status" value="1"/>
</dbReference>
<dbReference type="SUPFAM" id="SSF51197">
    <property type="entry name" value="Clavaminate synthase-like"/>
    <property type="match status" value="1"/>
</dbReference>
<proteinExistence type="predicted"/>
<dbReference type="EMBL" id="JBICBT010000077">
    <property type="protein sequence ID" value="KAL3124282.1"/>
    <property type="molecule type" value="Genomic_DNA"/>
</dbReference>
<dbReference type="Pfam" id="PF17811">
    <property type="entry name" value="JHD"/>
    <property type="match status" value="1"/>
</dbReference>
<dbReference type="GO" id="GO:0006325">
    <property type="term" value="P:chromatin organization"/>
    <property type="evidence" value="ECO:0007669"/>
    <property type="project" value="UniProtKB-KW"/>
</dbReference>
<dbReference type="GO" id="GO:0051213">
    <property type="term" value="F:dioxygenase activity"/>
    <property type="evidence" value="ECO:0007669"/>
    <property type="project" value="UniProtKB-KW"/>
</dbReference>
<dbReference type="Proteomes" id="UP001620626">
    <property type="component" value="Unassembled WGS sequence"/>
</dbReference>
<dbReference type="SMART" id="SM00558">
    <property type="entry name" value="JmjC"/>
    <property type="match status" value="1"/>
</dbReference>
<evidence type="ECO:0000259" key="11">
    <source>
        <dbReference type="PROSITE" id="PS51184"/>
    </source>
</evidence>
<dbReference type="PANTHER" id="PTHR23123">
    <property type="entry name" value="PHD/F-BOX CONTAINING PROTEIN"/>
    <property type="match status" value="1"/>
</dbReference>
<keyword evidence="7" id="KW-0805">Transcription regulation</keyword>
<keyword evidence="4" id="KW-0223">Dioxygenase</keyword>
<keyword evidence="5" id="KW-0560">Oxidoreductase</keyword>
<evidence type="ECO:0000256" key="2">
    <source>
        <dbReference type="ARBA" id="ARBA00022723"/>
    </source>
</evidence>
<keyword evidence="9" id="KW-0539">Nucleus</keyword>
<evidence type="ECO:0000256" key="7">
    <source>
        <dbReference type="ARBA" id="ARBA00023015"/>
    </source>
</evidence>
<dbReference type="GO" id="GO:0005634">
    <property type="term" value="C:nucleus"/>
    <property type="evidence" value="ECO:0007669"/>
    <property type="project" value="UniProtKB-SubCell"/>
</dbReference>
<feature type="region of interest" description="Disordered" evidence="10">
    <location>
        <begin position="215"/>
        <end position="235"/>
    </location>
</feature>
<evidence type="ECO:0000313" key="13">
    <source>
        <dbReference type="Proteomes" id="UP001620626"/>
    </source>
</evidence>
<keyword evidence="13" id="KW-1185">Reference proteome</keyword>
<evidence type="ECO:0000256" key="4">
    <source>
        <dbReference type="ARBA" id="ARBA00022964"/>
    </source>
</evidence>
<dbReference type="AlphaFoldDB" id="A0ABD2M9S0"/>
<name>A0ABD2M9S0_9BILA</name>